<evidence type="ECO:0000256" key="4">
    <source>
        <dbReference type="ARBA" id="ARBA00023239"/>
    </source>
</evidence>
<dbReference type="Gene3D" id="3.40.640.10">
    <property type="entry name" value="Type I PLP-dependent aspartate aminotransferase-like (Major domain)"/>
    <property type="match status" value="1"/>
</dbReference>
<dbReference type="EMBL" id="JASHIF010000002">
    <property type="protein sequence ID" value="MDI9857836.1"/>
    <property type="molecule type" value="Genomic_DNA"/>
</dbReference>
<evidence type="ECO:0000313" key="7">
    <source>
        <dbReference type="EMBL" id="MDI9857836.1"/>
    </source>
</evidence>
<dbReference type="NCBIfam" id="TIGR04350">
    <property type="entry name" value="C_S_lyase_PatB"/>
    <property type="match status" value="1"/>
</dbReference>
<evidence type="ECO:0000313" key="8">
    <source>
        <dbReference type="Proteomes" id="UP001236507"/>
    </source>
</evidence>
<comment type="cofactor">
    <cofactor evidence="1">
        <name>pyridoxal 5'-phosphate</name>
        <dbReference type="ChEBI" id="CHEBI:597326"/>
    </cofactor>
</comment>
<protein>
    <recommendedName>
        <fullName evidence="2">cysteine-S-conjugate beta-lyase</fullName>
        <ecNumber evidence="2">4.4.1.13</ecNumber>
    </recommendedName>
</protein>
<keyword evidence="8" id="KW-1185">Reference proteome</keyword>
<organism evidence="7 8">
    <name type="scientific">Flectobacillus roseus</name>
    <dbReference type="NCBI Taxonomy" id="502259"/>
    <lineage>
        <taxon>Bacteria</taxon>
        <taxon>Pseudomonadati</taxon>
        <taxon>Bacteroidota</taxon>
        <taxon>Cytophagia</taxon>
        <taxon>Cytophagales</taxon>
        <taxon>Flectobacillaceae</taxon>
        <taxon>Flectobacillus</taxon>
    </lineage>
</organism>
<dbReference type="SUPFAM" id="SSF53383">
    <property type="entry name" value="PLP-dependent transferases"/>
    <property type="match status" value="1"/>
</dbReference>
<dbReference type="GO" id="GO:0047804">
    <property type="term" value="F:cysteine-S-conjugate beta-lyase activity"/>
    <property type="evidence" value="ECO:0007669"/>
    <property type="project" value="UniProtKB-EC"/>
</dbReference>
<comment type="caution">
    <text evidence="7">The sequence shown here is derived from an EMBL/GenBank/DDBJ whole genome shotgun (WGS) entry which is preliminary data.</text>
</comment>
<sequence>MFNFDEIINRHNTDSTKWDFNNDPENVIPMPVADMDFRCPEPIIQAMLEVAEHGVMGYSFVPKELKSLFTQRMKDLYDWEIQEEWQVWIPGLVPGITTSYKAVGQSGDEVMTTIPVYGPFHLAPTWADRKLVTVPLLLEGERWVMDFEAIEKAMTPRTKVFMLCNPYNPGGTVFTPAELTKLVEICQRHNVVICSDEIHCDLILDENLRHTPTASLSPEAAQMTITLMAPSKTFNIAGLGCSVAIIPNKELRDKFIFAKAGVFPELNRFGIRAAYAAYKDCEPWRKELVKYLKTNHDILHTAMNAIPGLKMNKLEATYLAWVDARETGIENLAEHLLKHGIRVVDGPVFKGQGFFRVNFGCTRATLEEGIKRIQEAFASVN</sequence>
<dbReference type="Pfam" id="PF00155">
    <property type="entry name" value="Aminotran_1_2"/>
    <property type="match status" value="1"/>
</dbReference>
<dbReference type="RefSeq" id="WP_283343130.1">
    <property type="nucleotide sequence ID" value="NZ_JASHIF010000002.1"/>
</dbReference>
<dbReference type="InterPro" id="IPR015422">
    <property type="entry name" value="PyrdxlP-dep_Trfase_small"/>
</dbReference>
<evidence type="ECO:0000259" key="6">
    <source>
        <dbReference type="Pfam" id="PF00155"/>
    </source>
</evidence>
<gene>
    <name evidence="7" type="ORF">QM524_01320</name>
</gene>
<proteinExistence type="inferred from homology"/>
<dbReference type="Proteomes" id="UP001236507">
    <property type="component" value="Unassembled WGS sequence"/>
</dbReference>
<evidence type="ECO:0000256" key="5">
    <source>
        <dbReference type="ARBA" id="ARBA00037974"/>
    </source>
</evidence>
<dbReference type="InterPro" id="IPR015424">
    <property type="entry name" value="PyrdxlP-dep_Trfase"/>
</dbReference>
<keyword evidence="4 7" id="KW-0456">Lyase</keyword>
<reference evidence="7 8" key="1">
    <citation type="submission" date="2023-05" db="EMBL/GenBank/DDBJ databases">
        <title>Novel species of genus Flectobacillus isolated from stream in China.</title>
        <authorList>
            <person name="Lu H."/>
        </authorList>
    </citation>
    <scope>NUCLEOTIDE SEQUENCE [LARGE SCALE GENOMIC DNA]</scope>
    <source>
        <strain evidence="7 8">KCTC 42575</strain>
    </source>
</reference>
<evidence type="ECO:0000256" key="1">
    <source>
        <dbReference type="ARBA" id="ARBA00001933"/>
    </source>
</evidence>
<accession>A0ABT6Y2T5</accession>
<dbReference type="PANTHER" id="PTHR43525:SF1">
    <property type="entry name" value="PROTEIN MALY"/>
    <property type="match status" value="1"/>
</dbReference>
<evidence type="ECO:0000256" key="2">
    <source>
        <dbReference type="ARBA" id="ARBA00012224"/>
    </source>
</evidence>
<keyword evidence="3" id="KW-0663">Pyridoxal phosphate</keyword>
<dbReference type="InterPro" id="IPR015421">
    <property type="entry name" value="PyrdxlP-dep_Trfase_major"/>
</dbReference>
<evidence type="ECO:0000256" key="3">
    <source>
        <dbReference type="ARBA" id="ARBA00022898"/>
    </source>
</evidence>
<dbReference type="InterPro" id="IPR004839">
    <property type="entry name" value="Aminotransferase_I/II_large"/>
</dbReference>
<dbReference type="InterPro" id="IPR051798">
    <property type="entry name" value="Class-II_PLP-Dep_Aminotrans"/>
</dbReference>
<dbReference type="EC" id="4.4.1.13" evidence="2"/>
<name>A0ABT6Y2T5_9BACT</name>
<dbReference type="PANTHER" id="PTHR43525">
    <property type="entry name" value="PROTEIN MALY"/>
    <property type="match status" value="1"/>
</dbReference>
<dbReference type="CDD" id="cd00609">
    <property type="entry name" value="AAT_like"/>
    <property type="match status" value="1"/>
</dbReference>
<feature type="domain" description="Aminotransferase class I/classII large" evidence="6">
    <location>
        <begin position="27"/>
        <end position="373"/>
    </location>
</feature>
<dbReference type="InterPro" id="IPR027619">
    <property type="entry name" value="C-S_lyase_PatB-like"/>
</dbReference>
<comment type="similarity">
    <text evidence="5">Belongs to the class-II pyridoxal-phosphate-dependent aminotransferase family. MalY/PatB cystathionine beta-lyase subfamily.</text>
</comment>
<dbReference type="Gene3D" id="3.90.1150.10">
    <property type="entry name" value="Aspartate Aminotransferase, domain 1"/>
    <property type="match status" value="1"/>
</dbReference>